<reference evidence="5 6" key="1">
    <citation type="journal article" date="2020" name="Nature">
        <title>Bacterial chemolithoautotrophy via manganese oxidation.</title>
        <authorList>
            <person name="Yu H."/>
            <person name="Leadbetter J.R."/>
        </authorList>
    </citation>
    <scope>NUCLEOTIDE SEQUENCE [LARGE SCALE GENOMIC DNA]</scope>
    <source>
        <strain evidence="5 6">RBP-1</strain>
    </source>
</reference>
<keyword evidence="2" id="KW-0479">Metal-binding</keyword>
<dbReference type="GO" id="GO:0046872">
    <property type="term" value="F:metal ion binding"/>
    <property type="evidence" value="ECO:0007669"/>
    <property type="project" value="UniProtKB-KW"/>
</dbReference>
<name>A0A7X6DDX8_9BURK</name>
<evidence type="ECO:0000259" key="4">
    <source>
        <dbReference type="PROSITE" id="PS50991"/>
    </source>
</evidence>
<dbReference type="Pfam" id="PF00682">
    <property type="entry name" value="HMGL-like"/>
    <property type="match status" value="1"/>
</dbReference>
<dbReference type="RefSeq" id="WP_168106512.1">
    <property type="nucleotide sequence ID" value="NZ_VTOX01000002.1"/>
</dbReference>
<comment type="caution">
    <text evidence="5">The sequence shown here is derived from an EMBL/GenBank/DDBJ whole genome shotgun (WGS) entry which is preliminary data.</text>
</comment>
<keyword evidence="6" id="KW-1185">Reference proteome</keyword>
<evidence type="ECO:0000256" key="2">
    <source>
        <dbReference type="ARBA" id="ARBA00022723"/>
    </source>
</evidence>
<evidence type="ECO:0000256" key="1">
    <source>
        <dbReference type="ARBA" id="ARBA00009405"/>
    </source>
</evidence>
<dbReference type="GO" id="GO:0004419">
    <property type="term" value="F:hydroxymethylglutaryl-CoA lyase activity"/>
    <property type="evidence" value="ECO:0007669"/>
    <property type="project" value="TreeGrafter"/>
</dbReference>
<dbReference type="PANTHER" id="PTHR42738">
    <property type="entry name" value="HYDROXYMETHYLGLUTARYL-COA LYASE"/>
    <property type="match status" value="1"/>
</dbReference>
<dbReference type="InterPro" id="IPR043594">
    <property type="entry name" value="HMGL"/>
</dbReference>
<dbReference type="Gene3D" id="3.20.20.70">
    <property type="entry name" value="Aldolase class I"/>
    <property type="match status" value="1"/>
</dbReference>
<sequence>MLNLPDQITISEVGPRDGLQSLDKWVDTDTKIAMIDRLSRAGFPVIEVTGFARNTVIPNLKDAEEVCARIERRPGTVYRALVPNVRGTERALGSKLDELLGLITVSETYLRKNQNMSLPQAIEQGIECFRTADRAGIGFVMAIGVAMWCAYEGPIPQDKTMAVLRQLREGGIRRFYLAGSMGMEDPAQVGALFRRAAQELPDCEFGYHVHNLSGWGTANVLAAVDAGASFIEGSICGIGGGIAMPTSVASVGNLPTEDLVGMFEAMGVRTGVDPGEAVAASREIAAMLGIEARSHAAHVGTRTELLEQGRAHPRNPHPA</sequence>
<evidence type="ECO:0000256" key="3">
    <source>
        <dbReference type="ARBA" id="ARBA00023239"/>
    </source>
</evidence>
<proteinExistence type="inferred from homology"/>
<dbReference type="AlphaFoldDB" id="A0A7X6DDX8"/>
<organism evidence="5 6">
    <name type="scientific">Ramlibacter lithotrophicus</name>
    <dbReference type="NCBI Taxonomy" id="2606681"/>
    <lineage>
        <taxon>Bacteria</taxon>
        <taxon>Pseudomonadati</taxon>
        <taxon>Pseudomonadota</taxon>
        <taxon>Betaproteobacteria</taxon>
        <taxon>Burkholderiales</taxon>
        <taxon>Comamonadaceae</taxon>
        <taxon>Ramlibacter</taxon>
    </lineage>
</organism>
<dbReference type="SUPFAM" id="SSF51569">
    <property type="entry name" value="Aldolase"/>
    <property type="match status" value="1"/>
</dbReference>
<dbReference type="GO" id="GO:0046951">
    <property type="term" value="P:ketone body biosynthetic process"/>
    <property type="evidence" value="ECO:0007669"/>
    <property type="project" value="TreeGrafter"/>
</dbReference>
<dbReference type="Proteomes" id="UP000521868">
    <property type="component" value="Unassembled WGS sequence"/>
</dbReference>
<accession>A0A7X6DDX8</accession>
<dbReference type="PANTHER" id="PTHR42738:SF7">
    <property type="entry name" value="HYDROXYMETHYLGLUTARYL-COA LYASE"/>
    <property type="match status" value="1"/>
</dbReference>
<evidence type="ECO:0000313" key="6">
    <source>
        <dbReference type="Proteomes" id="UP000521868"/>
    </source>
</evidence>
<comment type="similarity">
    <text evidence="1">Belongs to the HMG-CoA lyase family.</text>
</comment>
<dbReference type="GO" id="GO:0006552">
    <property type="term" value="P:L-leucine catabolic process"/>
    <property type="evidence" value="ECO:0007669"/>
    <property type="project" value="TreeGrafter"/>
</dbReference>
<evidence type="ECO:0000313" key="5">
    <source>
        <dbReference type="EMBL" id="NKE65390.1"/>
    </source>
</evidence>
<gene>
    <name evidence="5" type="ORF">RAMLITH_06115</name>
</gene>
<dbReference type="InterPro" id="IPR013785">
    <property type="entry name" value="Aldolase_TIM"/>
</dbReference>
<protein>
    <submittedName>
        <fullName evidence="5">Hydroxymethylglutaryl-CoA lyase</fullName>
    </submittedName>
</protein>
<dbReference type="InterPro" id="IPR000891">
    <property type="entry name" value="PYR_CT"/>
</dbReference>
<dbReference type="PROSITE" id="PS50991">
    <property type="entry name" value="PYR_CT"/>
    <property type="match status" value="1"/>
</dbReference>
<keyword evidence="3 5" id="KW-0456">Lyase</keyword>
<feature type="domain" description="Pyruvate carboxyltransferase" evidence="4">
    <location>
        <begin position="8"/>
        <end position="278"/>
    </location>
</feature>
<dbReference type="EMBL" id="VTOX01000002">
    <property type="protein sequence ID" value="NKE65390.1"/>
    <property type="molecule type" value="Genomic_DNA"/>
</dbReference>